<comment type="function">
    <text evidence="1">May be involved in the biogenesis of curli organelles.</text>
</comment>
<evidence type="ECO:0000256" key="3">
    <source>
        <dbReference type="ARBA" id="ARBA00022729"/>
    </source>
</evidence>
<dbReference type="Pfam" id="PF10627">
    <property type="entry name" value="CsgE"/>
    <property type="match status" value="1"/>
</dbReference>
<organism evidence="4 5">
    <name type="scientific">Euzebyella saccharophila</name>
    <dbReference type="NCBI Taxonomy" id="679664"/>
    <lineage>
        <taxon>Bacteria</taxon>
        <taxon>Pseudomonadati</taxon>
        <taxon>Bacteroidota</taxon>
        <taxon>Flavobacteriia</taxon>
        <taxon>Flavobacteriales</taxon>
        <taxon>Flavobacteriaceae</taxon>
        <taxon>Euzebyella</taxon>
    </lineage>
</organism>
<sequence>MHSPQSLTLSLVFFFLWSCSVLVGQSFNKEVEARIDVDSENALTKIVFSAFNKTQLKKSLRYRALIVKNKNEKFEDDQYFIIESGERKNISTATLPIEEDQRTIVFVLIYEDGKVIGKDRLVINGFEGEDDLKPKIVNENHLLTKKQPLKKQDIDLMRGMVFENTKTKPGRDFYQMFYLAYNNNHINGNQIVKVDEVLAIGGNTQIKIYAGDHLIVQFFLNPRSSYLKEMVDQSIIRVNQYFIQNRAISQNTIQY</sequence>
<dbReference type="EMBL" id="JBHSAW010000008">
    <property type="protein sequence ID" value="MFC4096455.1"/>
    <property type="molecule type" value="Genomic_DNA"/>
</dbReference>
<evidence type="ECO:0000256" key="2">
    <source>
        <dbReference type="ARBA" id="ARBA00014024"/>
    </source>
</evidence>
<evidence type="ECO:0000313" key="4">
    <source>
        <dbReference type="EMBL" id="MFC4096455.1"/>
    </source>
</evidence>
<keyword evidence="5" id="KW-1185">Reference proteome</keyword>
<comment type="caution">
    <text evidence="4">The sequence shown here is derived from an EMBL/GenBank/DDBJ whole genome shotgun (WGS) entry which is preliminary data.</text>
</comment>
<evidence type="ECO:0000313" key="5">
    <source>
        <dbReference type="Proteomes" id="UP001595814"/>
    </source>
</evidence>
<keyword evidence="3" id="KW-0732">Signal</keyword>
<name>A0ABV8JTN6_9FLAO</name>
<evidence type="ECO:0000256" key="1">
    <source>
        <dbReference type="ARBA" id="ARBA00003989"/>
    </source>
</evidence>
<dbReference type="RefSeq" id="WP_192463528.1">
    <property type="nucleotide sequence ID" value="NZ_JACYFJ010000008.1"/>
</dbReference>
<dbReference type="InterPro" id="IPR018900">
    <property type="entry name" value="Curli_CsgE"/>
</dbReference>
<dbReference type="Proteomes" id="UP001595814">
    <property type="component" value="Unassembled WGS sequence"/>
</dbReference>
<proteinExistence type="predicted"/>
<accession>A0ABV8JTN6</accession>
<protein>
    <recommendedName>
        <fullName evidence="2">Curli production assembly/transport component CsgE</fullName>
    </recommendedName>
</protein>
<gene>
    <name evidence="4" type="ORF">ACFOUT_11265</name>
</gene>
<reference evidence="5" key="1">
    <citation type="journal article" date="2019" name="Int. J. Syst. Evol. Microbiol.">
        <title>The Global Catalogue of Microorganisms (GCM) 10K type strain sequencing project: providing services to taxonomists for standard genome sequencing and annotation.</title>
        <authorList>
            <consortium name="The Broad Institute Genomics Platform"/>
            <consortium name="The Broad Institute Genome Sequencing Center for Infectious Disease"/>
            <person name="Wu L."/>
            <person name="Ma J."/>
        </authorList>
    </citation>
    <scope>NUCLEOTIDE SEQUENCE [LARGE SCALE GENOMIC DNA]</scope>
    <source>
        <strain evidence="5">CECT 7477</strain>
    </source>
</reference>